<protein>
    <submittedName>
        <fullName evidence="2">Dabb family protein</fullName>
    </submittedName>
</protein>
<dbReference type="SUPFAM" id="SSF54909">
    <property type="entry name" value="Dimeric alpha+beta barrel"/>
    <property type="match status" value="1"/>
</dbReference>
<accession>A0A848GWY1</accession>
<feature type="domain" description="Stress-response A/B barrel" evidence="1">
    <location>
        <begin position="17"/>
        <end position="112"/>
    </location>
</feature>
<keyword evidence="3" id="KW-1185">Reference proteome</keyword>
<evidence type="ECO:0000259" key="1">
    <source>
        <dbReference type="PROSITE" id="PS51502"/>
    </source>
</evidence>
<dbReference type="InterPro" id="IPR011008">
    <property type="entry name" value="Dimeric_a/b-barrel"/>
</dbReference>
<dbReference type="EMBL" id="JABBFX010000001">
    <property type="protein sequence ID" value="NML43105.1"/>
    <property type="molecule type" value="Genomic_DNA"/>
</dbReference>
<dbReference type="SMART" id="SM00886">
    <property type="entry name" value="Dabb"/>
    <property type="match status" value="1"/>
</dbReference>
<organism evidence="2 3">
    <name type="scientific">Ramlibacter agri</name>
    <dbReference type="NCBI Taxonomy" id="2728837"/>
    <lineage>
        <taxon>Bacteria</taxon>
        <taxon>Pseudomonadati</taxon>
        <taxon>Pseudomonadota</taxon>
        <taxon>Betaproteobacteria</taxon>
        <taxon>Burkholderiales</taxon>
        <taxon>Comamonadaceae</taxon>
        <taxon>Ramlibacter</taxon>
    </lineage>
</organism>
<dbReference type="AlphaFoldDB" id="A0A848GWY1"/>
<proteinExistence type="predicted"/>
<dbReference type="PANTHER" id="PTHR37832:SF1">
    <property type="entry name" value="STRESS-RESPONSE A_B BARREL DOMAIN-CONTAINING PROTEIN"/>
    <property type="match status" value="1"/>
</dbReference>
<name>A0A848GWY1_9BURK</name>
<gene>
    <name evidence="2" type="ORF">HHL11_05035</name>
</gene>
<evidence type="ECO:0000313" key="2">
    <source>
        <dbReference type="EMBL" id="NML43105.1"/>
    </source>
</evidence>
<evidence type="ECO:0000313" key="3">
    <source>
        <dbReference type="Proteomes" id="UP000541185"/>
    </source>
</evidence>
<reference evidence="2 3" key="1">
    <citation type="submission" date="2020-04" db="EMBL/GenBank/DDBJ databases">
        <title>Ramlibacter sp. G-1-2-2 isolated from soil.</title>
        <authorList>
            <person name="Dahal R.H."/>
        </authorList>
    </citation>
    <scope>NUCLEOTIDE SEQUENCE [LARGE SCALE GENOMIC DNA]</scope>
    <source>
        <strain evidence="2 3">G-1-2-2</strain>
    </source>
</reference>
<comment type="caution">
    <text evidence="2">The sequence shown here is derived from an EMBL/GenBank/DDBJ whole genome shotgun (WGS) entry which is preliminary data.</text>
</comment>
<dbReference type="Proteomes" id="UP000541185">
    <property type="component" value="Unassembled WGS sequence"/>
</dbReference>
<dbReference type="Pfam" id="PF07876">
    <property type="entry name" value="Dabb"/>
    <property type="match status" value="1"/>
</dbReference>
<dbReference type="Gene3D" id="3.30.70.100">
    <property type="match status" value="1"/>
</dbReference>
<sequence length="115" mass="13171">MRPRRSRCNENEERGLIRHIVMWSVRGATPEEKSANIAKLQASFHSLRGRVPGLLHLEVGVDHSRVDYACDVVLVSDFESQAALDAYATHPEHLRVKQEVGDMRIARHQVDYRVE</sequence>
<dbReference type="PROSITE" id="PS51502">
    <property type="entry name" value="S_R_A_B_BARREL"/>
    <property type="match status" value="1"/>
</dbReference>
<dbReference type="InterPro" id="IPR013097">
    <property type="entry name" value="Dabb"/>
</dbReference>
<dbReference type="PANTHER" id="PTHR37832">
    <property type="entry name" value="BLL2683 PROTEIN"/>
    <property type="match status" value="1"/>
</dbReference>